<dbReference type="EMBL" id="VSSQ01087536">
    <property type="protein sequence ID" value="MPN34473.1"/>
    <property type="molecule type" value="Genomic_DNA"/>
</dbReference>
<organism evidence="1">
    <name type="scientific">bioreactor metagenome</name>
    <dbReference type="NCBI Taxonomy" id="1076179"/>
    <lineage>
        <taxon>unclassified sequences</taxon>
        <taxon>metagenomes</taxon>
        <taxon>ecological metagenomes</taxon>
    </lineage>
</organism>
<comment type="caution">
    <text evidence="1">The sequence shown here is derived from an EMBL/GenBank/DDBJ whole genome shotgun (WGS) entry which is preliminary data.</text>
</comment>
<gene>
    <name evidence="1" type="ORF">SDC9_181967</name>
</gene>
<proteinExistence type="predicted"/>
<dbReference type="AlphaFoldDB" id="A0A645HFM2"/>
<protein>
    <submittedName>
        <fullName evidence="1">Uncharacterized protein</fullName>
    </submittedName>
</protein>
<reference evidence="1" key="1">
    <citation type="submission" date="2019-08" db="EMBL/GenBank/DDBJ databases">
        <authorList>
            <person name="Kucharzyk K."/>
            <person name="Murdoch R.W."/>
            <person name="Higgins S."/>
            <person name="Loffler F."/>
        </authorList>
    </citation>
    <scope>NUCLEOTIDE SEQUENCE</scope>
</reference>
<name>A0A645HFM2_9ZZZZ</name>
<sequence>MPESLGYRLKDDGFIHRKPDHAWPRGCYCALDLKRRDQVLHAVQKHPKVGEIAVDTYFPPSALPIWGNDRTFSFEPYFDRTLLADEEACWGVTYHCGAGGSF</sequence>
<evidence type="ECO:0000313" key="1">
    <source>
        <dbReference type="EMBL" id="MPN34473.1"/>
    </source>
</evidence>
<accession>A0A645HFM2</accession>